<dbReference type="PROSITE" id="PS00107">
    <property type="entry name" value="PROTEIN_KINASE_ATP"/>
    <property type="match status" value="1"/>
</dbReference>
<dbReference type="InterPro" id="IPR001660">
    <property type="entry name" value="SAM"/>
</dbReference>
<comment type="caution">
    <text evidence="10">The sequence shown here is derived from an EMBL/GenBank/DDBJ whole genome shotgun (WGS) entry which is preliminary data.</text>
</comment>
<dbReference type="PROSITE" id="PS50011">
    <property type="entry name" value="PROTEIN_KINASE_DOM"/>
    <property type="match status" value="1"/>
</dbReference>
<feature type="region of interest" description="Disordered" evidence="7">
    <location>
        <begin position="659"/>
        <end position="681"/>
    </location>
</feature>
<dbReference type="PANTHER" id="PTHR48016:SF56">
    <property type="entry name" value="MAPKK KINASE"/>
    <property type="match status" value="1"/>
</dbReference>
<dbReference type="InterPro" id="IPR011009">
    <property type="entry name" value="Kinase-like_dom_sf"/>
</dbReference>
<dbReference type="SUPFAM" id="SSF56112">
    <property type="entry name" value="Protein kinase-like (PK-like)"/>
    <property type="match status" value="1"/>
</dbReference>
<feature type="region of interest" description="Disordered" evidence="7">
    <location>
        <begin position="442"/>
        <end position="472"/>
    </location>
</feature>
<feature type="region of interest" description="Disordered" evidence="7">
    <location>
        <begin position="489"/>
        <end position="508"/>
    </location>
</feature>
<dbReference type="InterPro" id="IPR029458">
    <property type="entry name" value="Ras-bd_By2"/>
</dbReference>
<feature type="region of interest" description="Disordered" evidence="7">
    <location>
        <begin position="579"/>
        <end position="622"/>
    </location>
</feature>
<dbReference type="GeneID" id="39585282"/>
<feature type="domain" description="Protein kinase" evidence="8">
    <location>
        <begin position="792"/>
        <end position="1057"/>
    </location>
</feature>
<dbReference type="CDD" id="cd09534">
    <property type="entry name" value="SAM_Ste11_fungal"/>
    <property type="match status" value="1"/>
</dbReference>
<feature type="compositionally biased region" description="Acidic residues" evidence="7">
    <location>
        <begin position="736"/>
        <end position="767"/>
    </location>
</feature>
<dbReference type="SUPFAM" id="SSF47769">
    <property type="entry name" value="SAM/Pointed domain"/>
    <property type="match status" value="1"/>
</dbReference>
<dbReference type="SMART" id="SM00454">
    <property type="entry name" value="SAM"/>
    <property type="match status" value="1"/>
</dbReference>
<dbReference type="InterPro" id="IPR000719">
    <property type="entry name" value="Prot_kinase_dom"/>
</dbReference>
<keyword evidence="5 6" id="KW-0067">ATP-binding</keyword>
<feature type="region of interest" description="Disordered" evidence="7">
    <location>
        <begin position="719"/>
        <end position="780"/>
    </location>
</feature>
<dbReference type="Proteomes" id="UP000279236">
    <property type="component" value="Unassembled WGS sequence"/>
</dbReference>
<dbReference type="InterPro" id="IPR008271">
    <property type="entry name" value="Ser/Thr_kinase_AS"/>
</dbReference>
<feature type="region of interest" description="Disordered" evidence="7">
    <location>
        <begin position="1"/>
        <end position="20"/>
    </location>
</feature>
<dbReference type="InterPro" id="IPR050538">
    <property type="entry name" value="MAP_kinase_kinase_kinase"/>
</dbReference>
<dbReference type="SMART" id="SM00220">
    <property type="entry name" value="S_TKc"/>
    <property type="match status" value="1"/>
</dbReference>
<feature type="binding site" evidence="6">
    <location>
        <position position="821"/>
    </location>
    <ligand>
        <name>ATP</name>
        <dbReference type="ChEBI" id="CHEBI:30616"/>
    </ligand>
</feature>
<dbReference type="PANTHER" id="PTHR48016">
    <property type="entry name" value="MAP KINASE KINASE KINASE SSK2-RELATED-RELATED"/>
    <property type="match status" value="1"/>
</dbReference>
<protein>
    <submittedName>
        <fullName evidence="10">ATP binding</fullName>
    </submittedName>
</protein>
<dbReference type="GO" id="GO:0005524">
    <property type="term" value="F:ATP binding"/>
    <property type="evidence" value="ECO:0007669"/>
    <property type="project" value="UniProtKB-UniRule"/>
</dbReference>
<dbReference type="Gene3D" id="1.10.510.10">
    <property type="entry name" value="Transferase(Phosphotransferase) domain 1"/>
    <property type="match status" value="1"/>
</dbReference>
<evidence type="ECO:0000256" key="3">
    <source>
        <dbReference type="ARBA" id="ARBA00022741"/>
    </source>
</evidence>
<dbReference type="PROSITE" id="PS50105">
    <property type="entry name" value="SAM_DOMAIN"/>
    <property type="match status" value="1"/>
</dbReference>
<evidence type="ECO:0000313" key="10">
    <source>
        <dbReference type="EMBL" id="RSH88208.1"/>
    </source>
</evidence>
<evidence type="ECO:0000259" key="9">
    <source>
        <dbReference type="PROSITE" id="PS50105"/>
    </source>
</evidence>
<accession>A0A427YAV1</accession>
<evidence type="ECO:0000259" key="8">
    <source>
        <dbReference type="PROSITE" id="PS50011"/>
    </source>
</evidence>
<evidence type="ECO:0000256" key="6">
    <source>
        <dbReference type="PROSITE-ProRule" id="PRU10141"/>
    </source>
</evidence>
<dbReference type="Pfam" id="PF00069">
    <property type="entry name" value="Pkinase"/>
    <property type="match status" value="1"/>
</dbReference>
<evidence type="ECO:0000256" key="7">
    <source>
        <dbReference type="SAM" id="MobiDB-lite"/>
    </source>
</evidence>
<feature type="compositionally biased region" description="Polar residues" evidence="7">
    <location>
        <begin position="497"/>
        <end position="506"/>
    </location>
</feature>
<keyword evidence="4" id="KW-0418">Kinase</keyword>
<evidence type="ECO:0000256" key="2">
    <source>
        <dbReference type="ARBA" id="ARBA00022679"/>
    </source>
</evidence>
<feature type="compositionally biased region" description="Low complexity" evidence="7">
    <location>
        <begin position="592"/>
        <end position="604"/>
    </location>
</feature>
<dbReference type="Gene3D" id="1.10.150.50">
    <property type="entry name" value="Transcription Factor, Ets-1"/>
    <property type="match status" value="1"/>
</dbReference>
<dbReference type="GO" id="GO:0004709">
    <property type="term" value="F:MAP kinase kinase kinase activity"/>
    <property type="evidence" value="ECO:0007669"/>
    <property type="project" value="UniProtKB-ARBA"/>
</dbReference>
<feature type="region of interest" description="Disordered" evidence="7">
    <location>
        <begin position="156"/>
        <end position="320"/>
    </location>
</feature>
<feature type="domain" description="SAM" evidence="9">
    <location>
        <begin position="64"/>
        <end position="127"/>
    </location>
</feature>
<dbReference type="AlphaFoldDB" id="A0A427YAV1"/>
<proteinExistence type="inferred from homology"/>
<evidence type="ECO:0000313" key="11">
    <source>
        <dbReference type="Proteomes" id="UP000279236"/>
    </source>
</evidence>
<dbReference type="OrthoDB" id="266718at2759"/>
<dbReference type="SMART" id="SM01304">
    <property type="entry name" value="Ras_bdg_2"/>
    <property type="match status" value="1"/>
</dbReference>
<organism evidence="10 11">
    <name type="scientific">Apiotrichum porosum</name>
    <dbReference type="NCBI Taxonomy" id="105984"/>
    <lineage>
        <taxon>Eukaryota</taxon>
        <taxon>Fungi</taxon>
        <taxon>Dikarya</taxon>
        <taxon>Basidiomycota</taxon>
        <taxon>Agaricomycotina</taxon>
        <taxon>Tremellomycetes</taxon>
        <taxon>Trichosporonales</taxon>
        <taxon>Trichosporonaceae</taxon>
        <taxon>Apiotrichum</taxon>
    </lineage>
</organism>
<feature type="compositionally biased region" description="Polar residues" evidence="7">
    <location>
        <begin position="194"/>
        <end position="211"/>
    </location>
</feature>
<name>A0A427YAV1_9TREE</name>
<dbReference type="FunFam" id="1.10.510.10:FF:000334">
    <property type="entry name" value="Serine/threonine-protein kinase STE11"/>
    <property type="match status" value="1"/>
</dbReference>
<dbReference type="InterPro" id="IPR013761">
    <property type="entry name" value="SAM/pointed_sf"/>
</dbReference>
<keyword evidence="2" id="KW-0808">Transferase</keyword>
<sequence>MASANHYSDESSITTPTSAGFTVASNSNDVNGHADGLAISHRSSTPPLLRAPTGQAFAAHVKMWGPSEIASFLNLYKCDKYTSLFHQNDIDGKVLLDLDMSSLKEIGISKVGDRVKLLGGVRDLRKRASRATTPLTLVNSRVLPIGVSSVEGSPLPVLEQDPRGAQVPKRLAAPGMSGVSKRLQQSRPPPLNLRPSTVQSLDHSSLMTVTPKSFHPQGLQKVVPVPGPETRGVPGYDLAPHLRPPQRDIRRSPSPVHELAPAPKIADRRPLASRPSDRVPSPTNPSTQPRDGPPHPFAIHDGNKWSNRRQGVPQVDTTRRTLEDRRIIKFVNSEDGTSKKIDLPNASSGVEVLELVLRKFGKGNPGSLTNFNVDNDGDGDALQVDGWSVFLRGTGEDDYPLTESALLDICNGNRSSNSAYDQVSLRGLILRRSTAVNRKNMVNYLGDQPPRSPISPSQTERDGMKPPSKNTNRASIVSVLSALGVPGVVDTVPAPNASRSPSNDASSRTKKMYNFFGHRPPSELISNHLSEYFPHARKRDLEKTARQSMLRLSQAQSDRHLLSSSAQYGLGGPSPFSASLESVISPNRKGRPPSTRTVSSSTTPAAIPEEVEVPNEGPARRSASTIDEVSALVGNHPPLLPPIEHTGESFVDSLQEYSPAPAARTAPRSTAGRRGSNGSNLSRISVLSSIRRSKDKSDSASLLTVDEITAEVENRRASMTVVDDSYDQDGPFTPVDSDEDVSESDSDDDDEDNDDDDDDDDEDDDSEGTSTDEGRGHVRAFTSTGSKRNIKWIKGALIGAGSFGEVFLGMDAQSGLLMAVKQVELPSGDARNEEKKRNMVQALEREIELLKELAHPNIVQYLDSASDGNHLNIFLEYVPGGSVAALLNNYGAFEEALVRNFVRQILQGLSYLHEREIIHRDIKGANILVDNKGGIKISDFGISKKAESSLMAGMRVNRPSLQGSVFWMAPEVVKQTSYTSKADIWSVGCLVVEMLTGTHPWADLTQMQAMYRIGTTMARPATPSDISPEAAHFLQRTFEVNHNARPTAAVLLEHPFIHVNQSPGSRTSISLEQASATLGAAAAARNQPMPGLSGLGLGLNVKQ</sequence>
<dbReference type="InterPro" id="IPR017441">
    <property type="entry name" value="Protein_kinase_ATP_BS"/>
</dbReference>
<comment type="similarity">
    <text evidence="1">Belongs to the protein kinase superfamily. STE Ser/Thr protein kinase family. MAP kinase kinase kinase subfamily.</text>
</comment>
<gene>
    <name evidence="10" type="primary">STE11</name>
    <name evidence="10" type="ORF">EHS24_000739</name>
</gene>
<evidence type="ECO:0000256" key="4">
    <source>
        <dbReference type="ARBA" id="ARBA00022777"/>
    </source>
</evidence>
<reference evidence="10 11" key="1">
    <citation type="submission" date="2018-11" db="EMBL/GenBank/DDBJ databases">
        <title>Genome sequence of Apiotrichum porosum DSM 27194.</title>
        <authorList>
            <person name="Aliyu H."/>
            <person name="Gorte O."/>
            <person name="Ochsenreither K."/>
        </authorList>
    </citation>
    <scope>NUCLEOTIDE SEQUENCE [LARGE SCALE GENOMIC DNA]</scope>
    <source>
        <strain evidence="10 11">DSM 27194</strain>
    </source>
</reference>
<feature type="compositionally biased region" description="Polar residues" evidence="7">
    <location>
        <begin position="10"/>
        <end position="20"/>
    </location>
</feature>
<dbReference type="STRING" id="105984.A0A427YAV1"/>
<evidence type="ECO:0000256" key="1">
    <source>
        <dbReference type="ARBA" id="ARBA00006529"/>
    </source>
</evidence>
<dbReference type="EMBL" id="RSCE01000001">
    <property type="protein sequence ID" value="RSH88208.1"/>
    <property type="molecule type" value="Genomic_DNA"/>
</dbReference>
<keyword evidence="3 6" id="KW-0547">Nucleotide-binding</keyword>
<dbReference type="Pfam" id="PF07647">
    <property type="entry name" value="SAM_2"/>
    <property type="match status" value="1"/>
</dbReference>
<dbReference type="RefSeq" id="XP_028480416.1">
    <property type="nucleotide sequence ID" value="XM_028616559.1"/>
</dbReference>
<evidence type="ECO:0000256" key="5">
    <source>
        <dbReference type="ARBA" id="ARBA00022840"/>
    </source>
</evidence>
<dbReference type="FunFam" id="3.30.200.20:FF:000387">
    <property type="entry name" value="Serine/threonine-protein kinase STE11"/>
    <property type="match status" value="1"/>
</dbReference>
<dbReference type="PROSITE" id="PS00108">
    <property type="entry name" value="PROTEIN_KINASE_ST"/>
    <property type="match status" value="1"/>
</dbReference>
<keyword evidence="11" id="KW-1185">Reference proteome</keyword>